<accession>Q087F0</accession>
<dbReference type="Pfam" id="PF00990">
    <property type="entry name" value="GGDEF"/>
    <property type="match status" value="1"/>
</dbReference>
<dbReference type="GO" id="GO:0005886">
    <property type="term" value="C:plasma membrane"/>
    <property type="evidence" value="ECO:0007669"/>
    <property type="project" value="TreeGrafter"/>
</dbReference>
<dbReference type="InterPro" id="IPR048435">
    <property type="entry name" value="MASE6"/>
</dbReference>
<dbReference type="PROSITE" id="PS50887">
    <property type="entry name" value="GGDEF"/>
    <property type="match status" value="1"/>
</dbReference>
<reference evidence="6 7" key="1">
    <citation type="submission" date="2006-08" db="EMBL/GenBank/DDBJ databases">
        <title>Complete sequence of Shewanella frigidimarina NCIMB 400.</title>
        <authorList>
            <consortium name="US DOE Joint Genome Institute"/>
            <person name="Copeland A."/>
            <person name="Lucas S."/>
            <person name="Lapidus A."/>
            <person name="Barry K."/>
            <person name="Detter J.C."/>
            <person name="Glavina del Rio T."/>
            <person name="Hammon N."/>
            <person name="Israni S."/>
            <person name="Dalin E."/>
            <person name="Tice H."/>
            <person name="Pitluck S."/>
            <person name="Fredrickson J.K."/>
            <person name="Kolker E."/>
            <person name="McCuel L.A."/>
            <person name="DiChristina T."/>
            <person name="Nealson K.H."/>
            <person name="Newman D."/>
            <person name="Tiedje J.M."/>
            <person name="Zhou J."/>
            <person name="Romine M.F."/>
            <person name="Culley D.E."/>
            <person name="Serres M."/>
            <person name="Chertkov O."/>
            <person name="Brettin T."/>
            <person name="Bruce D."/>
            <person name="Han C."/>
            <person name="Tapia R."/>
            <person name="Gilna P."/>
            <person name="Schmutz J."/>
            <person name="Larimer F."/>
            <person name="Land M."/>
            <person name="Hauser L."/>
            <person name="Kyrpides N."/>
            <person name="Mikhailova N."/>
            <person name="Richardson P."/>
        </authorList>
    </citation>
    <scope>NUCLEOTIDE SEQUENCE [LARGE SCALE GENOMIC DNA]</scope>
    <source>
        <strain evidence="6 7">NCIMB 400</strain>
    </source>
</reference>
<dbReference type="InterPro" id="IPR043128">
    <property type="entry name" value="Rev_trsase/Diguanyl_cyclase"/>
</dbReference>
<dbReference type="GO" id="GO:1902201">
    <property type="term" value="P:negative regulation of bacterial-type flagellum-dependent cell motility"/>
    <property type="evidence" value="ECO:0007669"/>
    <property type="project" value="TreeGrafter"/>
</dbReference>
<dbReference type="STRING" id="318167.Sfri_0758"/>
<comment type="catalytic activity">
    <reaction evidence="3">
        <text>2 GTP = 3',3'-c-di-GMP + 2 diphosphate</text>
        <dbReference type="Rhea" id="RHEA:24898"/>
        <dbReference type="ChEBI" id="CHEBI:33019"/>
        <dbReference type="ChEBI" id="CHEBI:37565"/>
        <dbReference type="ChEBI" id="CHEBI:58805"/>
        <dbReference type="EC" id="2.7.7.65"/>
    </reaction>
</comment>
<dbReference type="InterPro" id="IPR029787">
    <property type="entry name" value="Nucleotide_cyclase"/>
</dbReference>
<dbReference type="InterPro" id="IPR000160">
    <property type="entry name" value="GGDEF_dom"/>
</dbReference>
<evidence type="ECO:0000256" key="3">
    <source>
        <dbReference type="ARBA" id="ARBA00034247"/>
    </source>
</evidence>
<evidence type="ECO:0000259" key="5">
    <source>
        <dbReference type="PROSITE" id="PS50887"/>
    </source>
</evidence>
<evidence type="ECO:0000313" key="7">
    <source>
        <dbReference type="Proteomes" id="UP000000684"/>
    </source>
</evidence>
<evidence type="ECO:0000256" key="1">
    <source>
        <dbReference type="ARBA" id="ARBA00001946"/>
    </source>
</evidence>
<dbReference type="SMART" id="SM00267">
    <property type="entry name" value="GGDEF"/>
    <property type="match status" value="1"/>
</dbReference>
<protein>
    <recommendedName>
        <fullName evidence="2">diguanylate cyclase</fullName>
        <ecNumber evidence="2">2.7.7.65</ecNumber>
    </recommendedName>
</protein>
<gene>
    <name evidence="6" type="ordered locus">Sfri_0758</name>
</gene>
<dbReference type="Pfam" id="PF20966">
    <property type="entry name" value="MASE6"/>
    <property type="match status" value="1"/>
</dbReference>
<keyword evidence="4" id="KW-1133">Transmembrane helix</keyword>
<evidence type="ECO:0000256" key="4">
    <source>
        <dbReference type="SAM" id="Phobius"/>
    </source>
</evidence>
<dbReference type="GO" id="GO:0052621">
    <property type="term" value="F:diguanylate cyclase activity"/>
    <property type="evidence" value="ECO:0007669"/>
    <property type="project" value="UniProtKB-EC"/>
</dbReference>
<dbReference type="PANTHER" id="PTHR45138">
    <property type="entry name" value="REGULATORY COMPONENTS OF SENSORY TRANSDUCTION SYSTEM"/>
    <property type="match status" value="1"/>
</dbReference>
<dbReference type="FunFam" id="3.30.70.270:FF:000001">
    <property type="entry name" value="Diguanylate cyclase domain protein"/>
    <property type="match status" value="1"/>
</dbReference>
<evidence type="ECO:0000313" key="6">
    <source>
        <dbReference type="EMBL" id="ABI70615.1"/>
    </source>
</evidence>
<feature type="domain" description="GGDEF" evidence="5">
    <location>
        <begin position="278"/>
        <end position="404"/>
    </location>
</feature>
<feature type="transmembrane region" description="Helical" evidence="4">
    <location>
        <begin position="85"/>
        <end position="103"/>
    </location>
</feature>
<feature type="transmembrane region" description="Helical" evidence="4">
    <location>
        <begin position="59"/>
        <end position="78"/>
    </location>
</feature>
<keyword evidence="4" id="KW-0472">Membrane</keyword>
<feature type="transmembrane region" description="Helical" evidence="4">
    <location>
        <begin position="162"/>
        <end position="180"/>
    </location>
</feature>
<name>Q087F0_SHEFN</name>
<sequence>MSLRKLLMIKYWYKQFSQYPPDHPDYWRIRLIEHSLLITTSYFIILTLINLFYFEGYQYALLDGSGLVISLGIYYRFRSTGHVKITAWAVTLMVASLIMLFVISTKGYSHSLFWATLIPPFSFFLIGRTWGTFISCICFSVCAFLVYLQTQNPQPVTFSKGSLFNVIEVCVAQILLFRFYEKTRFSAYKKLALRNLEIQKMAETDKLTGLYNREKLDFALDTLLTTPAANTSMTTETTNAIKQTDEAPIIYQPYADDHPLTNHQTTQDLLSKQAVTQYPISVAIIDIDHFKQINDNHGHLIGDKVLCQLAQLLQNQMRNDDLLARWGGEEFVVVLPNTTLADAIELTERLRLYIAMQNIKGMELTISLGVAQYRLEDSAHSLLDRADKALYSAKSGGRNCVAAA</sequence>
<dbReference type="SUPFAM" id="SSF55073">
    <property type="entry name" value="Nucleotide cyclase"/>
    <property type="match status" value="1"/>
</dbReference>
<keyword evidence="4" id="KW-0812">Transmembrane</keyword>
<dbReference type="Gene3D" id="3.30.70.270">
    <property type="match status" value="1"/>
</dbReference>
<evidence type="ECO:0000256" key="2">
    <source>
        <dbReference type="ARBA" id="ARBA00012528"/>
    </source>
</evidence>
<feature type="transmembrane region" description="Helical" evidence="4">
    <location>
        <begin position="36"/>
        <end position="53"/>
    </location>
</feature>
<dbReference type="InterPro" id="IPR050469">
    <property type="entry name" value="Diguanylate_Cyclase"/>
</dbReference>
<feature type="transmembrane region" description="Helical" evidence="4">
    <location>
        <begin position="133"/>
        <end position="150"/>
    </location>
</feature>
<dbReference type="PANTHER" id="PTHR45138:SF9">
    <property type="entry name" value="DIGUANYLATE CYCLASE DGCM-RELATED"/>
    <property type="match status" value="1"/>
</dbReference>
<dbReference type="EMBL" id="CP000447">
    <property type="protein sequence ID" value="ABI70615.1"/>
    <property type="molecule type" value="Genomic_DNA"/>
</dbReference>
<keyword evidence="7" id="KW-1185">Reference proteome</keyword>
<dbReference type="CDD" id="cd01949">
    <property type="entry name" value="GGDEF"/>
    <property type="match status" value="1"/>
</dbReference>
<proteinExistence type="predicted"/>
<dbReference type="GO" id="GO:0043709">
    <property type="term" value="P:cell adhesion involved in single-species biofilm formation"/>
    <property type="evidence" value="ECO:0007669"/>
    <property type="project" value="TreeGrafter"/>
</dbReference>
<dbReference type="eggNOG" id="COG3706">
    <property type="taxonomic scope" value="Bacteria"/>
</dbReference>
<dbReference type="AlphaFoldDB" id="Q087F0"/>
<comment type="cofactor">
    <cofactor evidence="1">
        <name>Mg(2+)</name>
        <dbReference type="ChEBI" id="CHEBI:18420"/>
    </cofactor>
</comment>
<dbReference type="HOGENOM" id="CLU_000445_11_1_6"/>
<dbReference type="EC" id="2.7.7.65" evidence="2"/>
<dbReference type="Proteomes" id="UP000000684">
    <property type="component" value="Chromosome"/>
</dbReference>
<organism evidence="6 7">
    <name type="scientific">Shewanella frigidimarina (strain NCIMB 400)</name>
    <dbReference type="NCBI Taxonomy" id="318167"/>
    <lineage>
        <taxon>Bacteria</taxon>
        <taxon>Pseudomonadati</taxon>
        <taxon>Pseudomonadota</taxon>
        <taxon>Gammaproteobacteria</taxon>
        <taxon>Alteromonadales</taxon>
        <taxon>Shewanellaceae</taxon>
        <taxon>Shewanella</taxon>
    </lineage>
</organism>
<dbReference type="NCBIfam" id="TIGR00254">
    <property type="entry name" value="GGDEF"/>
    <property type="match status" value="1"/>
</dbReference>
<dbReference type="KEGG" id="sfr:Sfri_0758"/>